<dbReference type="Proteomes" id="UP000008152">
    <property type="component" value="Chromosome II"/>
</dbReference>
<dbReference type="PATRIC" id="fig|338187.36.peg.4372"/>
<name>A7N740_VIBC1</name>
<reference evidence="1 2" key="1">
    <citation type="submission" date="2007-08" db="EMBL/GenBank/DDBJ databases">
        <authorList>
            <consortium name="The Vibrio harveyi Genome Sequencing Project"/>
            <person name="Bassler B."/>
            <person name="Clifton S.W."/>
            <person name="Fulton L."/>
            <person name="Delehaunty K."/>
            <person name="Fronick C."/>
            <person name="Harrison M."/>
            <person name="Markivic C."/>
            <person name="Fulton R."/>
            <person name="Tin-Wollam A.-M."/>
            <person name="Shah N."/>
            <person name="Pepin K."/>
            <person name="Nash W."/>
            <person name="Thiruvilangam P."/>
            <person name="Bhonagiri V."/>
            <person name="Waters C."/>
            <person name="Tu K.C."/>
            <person name="Irgon J."/>
            <person name="Wilson R.K."/>
        </authorList>
    </citation>
    <scope>NUCLEOTIDE SEQUENCE [LARGE SCALE GENOMIC DNA]</scope>
    <source>
        <strain evidence="2">ATCC BAA-1116 / BB120</strain>
    </source>
</reference>
<gene>
    <name evidence="1" type="ordered locus">VIBHAR_05489</name>
</gene>
<organism evidence="1 2">
    <name type="scientific">Vibrio campbellii (strain ATCC BAA-1116)</name>
    <dbReference type="NCBI Taxonomy" id="2902295"/>
    <lineage>
        <taxon>Bacteria</taxon>
        <taxon>Pseudomonadati</taxon>
        <taxon>Pseudomonadota</taxon>
        <taxon>Gammaproteobacteria</taxon>
        <taxon>Vibrionales</taxon>
        <taxon>Vibrionaceae</taxon>
        <taxon>Vibrio</taxon>
    </lineage>
</organism>
<accession>A7N740</accession>
<proteinExistence type="predicted"/>
<sequence>MTKHVTFSSLLILSLKGFNPEARKYCVSFFVFIA</sequence>
<dbReference type="AlphaFoldDB" id="A7N740"/>
<dbReference type="EMBL" id="CP000790">
    <property type="protein sequence ID" value="ABU73393.1"/>
    <property type="molecule type" value="Genomic_DNA"/>
</dbReference>
<evidence type="ECO:0000313" key="1">
    <source>
        <dbReference type="EMBL" id="ABU73393.1"/>
    </source>
</evidence>
<dbReference type="KEGG" id="vha:VIBHAR_05489"/>
<protein>
    <submittedName>
        <fullName evidence="1">Uncharacterized protein</fullName>
    </submittedName>
</protein>
<evidence type="ECO:0000313" key="2">
    <source>
        <dbReference type="Proteomes" id="UP000008152"/>
    </source>
</evidence>